<dbReference type="Proteomes" id="UP000006695">
    <property type="component" value="Chromosome"/>
</dbReference>
<dbReference type="InterPro" id="IPR004268">
    <property type="entry name" value="MurJ"/>
</dbReference>
<keyword evidence="2" id="KW-1003">Cell membrane</keyword>
<comment type="similarity">
    <text evidence="9">Belongs to the MurJ/MviN family.</text>
</comment>
<evidence type="ECO:0000256" key="5">
    <source>
        <dbReference type="ARBA" id="ARBA00022984"/>
    </source>
</evidence>
<keyword evidence="12" id="KW-1185">Reference proteome</keyword>
<evidence type="ECO:0000256" key="10">
    <source>
        <dbReference type="SAM" id="Phobius"/>
    </source>
</evidence>
<protein>
    <submittedName>
        <fullName evidence="11">Virulence factor MVIN family protein</fullName>
    </submittedName>
</protein>
<evidence type="ECO:0000256" key="4">
    <source>
        <dbReference type="ARBA" id="ARBA00022960"/>
    </source>
</evidence>
<evidence type="ECO:0000256" key="1">
    <source>
        <dbReference type="ARBA" id="ARBA00004651"/>
    </source>
</evidence>
<dbReference type="GO" id="GO:0008360">
    <property type="term" value="P:regulation of cell shape"/>
    <property type="evidence" value="ECO:0007669"/>
    <property type="project" value="UniProtKB-KW"/>
</dbReference>
<reference evidence="11 12" key="1">
    <citation type="submission" date="2007-05" db="EMBL/GenBank/DDBJ databases">
        <title>Complete sequence of Geobacter uraniireducens Rf4.</title>
        <authorList>
            <consortium name="US DOE Joint Genome Institute"/>
            <person name="Copeland A."/>
            <person name="Lucas S."/>
            <person name="Lapidus A."/>
            <person name="Barry K."/>
            <person name="Detter J.C."/>
            <person name="Glavina del Rio T."/>
            <person name="Hammon N."/>
            <person name="Israni S."/>
            <person name="Dalin E."/>
            <person name="Tice H."/>
            <person name="Pitluck S."/>
            <person name="Chertkov O."/>
            <person name="Brettin T."/>
            <person name="Bruce D."/>
            <person name="Han C."/>
            <person name="Schmutz J."/>
            <person name="Larimer F."/>
            <person name="Land M."/>
            <person name="Hauser L."/>
            <person name="Kyrpides N."/>
            <person name="Mikhailova N."/>
            <person name="Shelobolina E."/>
            <person name="Aklujkar M."/>
            <person name="Lovley D."/>
            <person name="Richardson P."/>
        </authorList>
    </citation>
    <scope>NUCLEOTIDE SEQUENCE [LARGE SCALE GENOMIC DNA]</scope>
    <source>
        <strain evidence="11 12">Rf4</strain>
    </source>
</reference>
<evidence type="ECO:0000256" key="6">
    <source>
        <dbReference type="ARBA" id="ARBA00022989"/>
    </source>
</evidence>
<dbReference type="OrthoDB" id="7064324at2"/>
<evidence type="ECO:0000313" key="11">
    <source>
        <dbReference type="EMBL" id="ABQ27231.1"/>
    </source>
</evidence>
<dbReference type="PANTHER" id="PTHR47019">
    <property type="entry name" value="LIPID II FLIPPASE MURJ"/>
    <property type="match status" value="1"/>
</dbReference>
<dbReference type="HOGENOM" id="CLU_638987_0_0_7"/>
<evidence type="ECO:0000256" key="2">
    <source>
        <dbReference type="ARBA" id="ARBA00022475"/>
    </source>
</evidence>
<keyword evidence="7 10" id="KW-0472">Membrane</keyword>
<evidence type="ECO:0000256" key="3">
    <source>
        <dbReference type="ARBA" id="ARBA00022692"/>
    </source>
</evidence>
<feature type="transmembrane region" description="Helical" evidence="10">
    <location>
        <begin position="384"/>
        <end position="407"/>
    </location>
</feature>
<gene>
    <name evidence="11" type="ordered locus">Gura_3060</name>
</gene>
<comment type="subcellular location">
    <subcellularLocation>
        <location evidence="1">Cell membrane</location>
        <topology evidence="1">Multi-pass membrane protein</topology>
    </subcellularLocation>
</comment>
<keyword evidence="4" id="KW-0133">Cell shape</keyword>
<feature type="transmembrane region" description="Helical" evidence="10">
    <location>
        <begin position="7"/>
        <end position="26"/>
    </location>
</feature>
<evidence type="ECO:0000256" key="8">
    <source>
        <dbReference type="ARBA" id="ARBA00060041"/>
    </source>
</evidence>
<keyword evidence="3 10" id="KW-0812">Transmembrane</keyword>
<dbReference type="GO" id="GO:0034204">
    <property type="term" value="P:lipid translocation"/>
    <property type="evidence" value="ECO:0007669"/>
    <property type="project" value="TreeGrafter"/>
</dbReference>
<feature type="transmembrane region" description="Helical" evidence="10">
    <location>
        <begin position="333"/>
        <end position="350"/>
    </location>
</feature>
<feature type="transmembrane region" description="Helical" evidence="10">
    <location>
        <begin position="297"/>
        <end position="321"/>
    </location>
</feature>
<dbReference type="PANTHER" id="PTHR47019:SF1">
    <property type="entry name" value="LIPID II FLIPPASE MURJ"/>
    <property type="match status" value="1"/>
</dbReference>
<feature type="transmembrane region" description="Helical" evidence="10">
    <location>
        <begin position="122"/>
        <end position="141"/>
    </location>
</feature>
<accession>A5G613</accession>
<dbReference type="AlphaFoldDB" id="A5G613"/>
<feature type="transmembrane region" description="Helical" evidence="10">
    <location>
        <begin position="174"/>
        <end position="193"/>
    </location>
</feature>
<dbReference type="RefSeq" id="WP_011939898.1">
    <property type="nucleotide sequence ID" value="NC_009483.1"/>
</dbReference>
<dbReference type="STRING" id="351605.Gura_3060"/>
<keyword evidence="6 10" id="KW-1133">Transmembrane helix</keyword>
<dbReference type="PRINTS" id="PR01806">
    <property type="entry name" value="VIRFACTRMVIN"/>
</dbReference>
<organism evidence="11 12">
    <name type="scientific">Geotalea uraniireducens (strain Rf4)</name>
    <name type="common">Geobacter uraniireducens</name>
    <dbReference type="NCBI Taxonomy" id="351605"/>
    <lineage>
        <taxon>Bacteria</taxon>
        <taxon>Pseudomonadati</taxon>
        <taxon>Thermodesulfobacteriota</taxon>
        <taxon>Desulfuromonadia</taxon>
        <taxon>Geobacterales</taxon>
        <taxon>Geobacteraceae</taxon>
        <taxon>Geotalea</taxon>
    </lineage>
</organism>
<dbReference type="GO" id="GO:0009252">
    <property type="term" value="P:peptidoglycan biosynthetic process"/>
    <property type="evidence" value="ECO:0007669"/>
    <property type="project" value="UniProtKB-KW"/>
</dbReference>
<dbReference type="Pfam" id="PF03023">
    <property type="entry name" value="MurJ"/>
    <property type="match status" value="1"/>
</dbReference>
<feature type="transmembrane region" description="Helical" evidence="10">
    <location>
        <begin position="77"/>
        <end position="102"/>
    </location>
</feature>
<evidence type="ECO:0000313" key="12">
    <source>
        <dbReference type="Proteomes" id="UP000006695"/>
    </source>
</evidence>
<comment type="function">
    <text evidence="8">Involved in peptidoglycan biosynthesis. Transports lipid-linked peptidoglycan precursors from the inner to the outer leaflet of the cytoplasmic membrane.</text>
</comment>
<proteinExistence type="inferred from homology"/>
<feature type="transmembrane region" description="Helical" evidence="10">
    <location>
        <begin position="46"/>
        <end position="65"/>
    </location>
</feature>
<dbReference type="EMBL" id="CP000698">
    <property type="protein sequence ID" value="ABQ27231.1"/>
    <property type="molecule type" value="Genomic_DNA"/>
</dbReference>
<dbReference type="KEGG" id="gur:Gura_3060"/>
<sequence length="429" mass="47057">MKLSIQLGFLSAANIGLAFVFQWYVLVKLGPGVETDALFAGMTIPQLVLAVISGSLMHVLVPLLSGESEDRLRHDTWGFFVLIGGIFALLAVLLYMAAPWWVPLTVPGFNETGQSLTVTLTRIQLVGMVFTAINGVQWAAYHARQQFLWAEFTPILVSAFALLLLIWALPRFGVIAAAWISTLRMGLQTLLLAPGMGRPVRPDLRCPSVRQAWQRIKPLLLGTAYYKTDPLVDRILLSTAGSGSLSLYYLAQQIYGAVSQVLNKAFAAPLVPALSRLHKAGDKAGFRRAYHRKLVQVGAISLVGLLVLGLLGQTVLSLLVGHGNVSAGNVRELWWIMVWLSGMFAGGVMGQISSSSYFALGDTSTPTRLGICSYTFYVPAKIALYYYFGVFGLAFATSLFFVVNLFLQHHFLKTNHFNFLYGEVLCDDK</sequence>
<evidence type="ECO:0000256" key="9">
    <source>
        <dbReference type="ARBA" id="ARBA00061532"/>
    </source>
</evidence>
<feature type="transmembrane region" description="Helical" evidence="10">
    <location>
        <begin position="148"/>
        <end position="168"/>
    </location>
</feature>
<dbReference type="GO" id="GO:0005886">
    <property type="term" value="C:plasma membrane"/>
    <property type="evidence" value="ECO:0007669"/>
    <property type="project" value="UniProtKB-SubCell"/>
</dbReference>
<evidence type="ECO:0000256" key="7">
    <source>
        <dbReference type="ARBA" id="ARBA00023136"/>
    </source>
</evidence>
<keyword evidence="5" id="KW-0573">Peptidoglycan synthesis</keyword>
<dbReference type="GO" id="GO:0015648">
    <property type="term" value="F:lipid-linked peptidoglycan transporter activity"/>
    <property type="evidence" value="ECO:0007669"/>
    <property type="project" value="TreeGrafter"/>
</dbReference>
<name>A5G613_GEOUR</name>
<dbReference type="InterPro" id="IPR051050">
    <property type="entry name" value="Lipid_II_flippase_MurJ/MviN"/>
</dbReference>